<reference evidence="1 2" key="1">
    <citation type="submission" date="2015-12" db="EMBL/GenBank/DDBJ databases">
        <title>Draft genome sequence of Moniliophthora roreri, the causal agent of frosty pod rot of cacao.</title>
        <authorList>
            <person name="Aime M.C."/>
            <person name="Diaz-Valderrama J.R."/>
            <person name="Kijpornyongpan T."/>
            <person name="Phillips-Mora W."/>
        </authorList>
    </citation>
    <scope>NUCLEOTIDE SEQUENCE [LARGE SCALE GENOMIC DNA]</scope>
    <source>
        <strain evidence="1 2">MCA 2952</strain>
    </source>
</reference>
<organism evidence="1 2">
    <name type="scientific">Moniliophthora roreri</name>
    <name type="common">Frosty pod rot fungus</name>
    <name type="synonym">Monilia roreri</name>
    <dbReference type="NCBI Taxonomy" id="221103"/>
    <lineage>
        <taxon>Eukaryota</taxon>
        <taxon>Fungi</taxon>
        <taxon>Dikarya</taxon>
        <taxon>Basidiomycota</taxon>
        <taxon>Agaricomycotina</taxon>
        <taxon>Agaricomycetes</taxon>
        <taxon>Agaricomycetidae</taxon>
        <taxon>Agaricales</taxon>
        <taxon>Marasmiineae</taxon>
        <taxon>Marasmiaceae</taxon>
        <taxon>Moniliophthora</taxon>
    </lineage>
</organism>
<dbReference type="Proteomes" id="UP000054988">
    <property type="component" value="Unassembled WGS sequence"/>
</dbReference>
<sequence length="61" mass="6604">MLYRTLAHAGVTGSILPGGSIHFLCLADSQENGQSWAKWMIMAEMGDHGQNVITHSAHDLP</sequence>
<dbReference type="EMBL" id="LATX01002005">
    <property type="protein sequence ID" value="KTB35219.1"/>
    <property type="molecule type" value="Genomic_DNA"/>
</dbReference>
<dbReference type="AlphaFoldDB" id="A0A0W0FG15"/>
<protein>
    <submittedName>
        <fullName evidence="1">Uncharacterized protein</fullName>
    </submittedName>
</protein>
<evidence type="ECO:0000313" key="1">
    <source>
        <dbReference type="EMBL" id="KTB35219.1"/>
    </source>
</evidence>
<comment type="caution">
    <text evidence="1">The sequence shown here is derived from an EMBL/GenBank/DDBJ whole genome shotgun (WGS) entry which is preliminary data.</text>
</comment>
<evidence type="ECO:0000313" key="2">
    <source>
        <dbReference type="Proteomes" id="UP000054988"/>
    </source>
</evidence>
<proteinExistence type="predicted"/>
<accession>A0A0W0FG15</accession>
<gene>
    <name evidence="1" type="ORF">WG66_12208</name>
</gene>
<name>A0A0W0FG15_MONRR</name>